<comment type="caution">
    <text evidence="12">The sequence shown here is derived from an EMBL/GenBank/DDBJ whole genome shotgun (WGS) entry which is preliminary data.</text>
</comment>
<evidence type="ECO:0000256" key="8">
    <source>
        <dbReference type="ARBA" id="ARBA00023274"/>
    </source>
</evidence>
<comment type="function">
    <text evidence="10">Involved in targeting and insertion of nascent membrane proteins into the cytoplasmic membrane. Binds to the hydrophobic signal sequence of the ribosome-nascent chain (RNC) as it emerges from the ribosomes. The SRP-RNC complex is then targeted to the cytoplasmic membrane where it interacts with the SRP receptor FtsY.</text>
</comment>
<evidence type="ECO:0000256" key="1">
    <source>
        <dbReference type="ARBA" id="ARBA00005450"/>
    </source>
</evidence>
<keyword evidence="5 10" id="KW-0694">RNA-binding</keyword>
<evidence type="ECO:0000256" key="10">
    <source>
        <dbReference type="HAMAP-Rule" id="MF_00306"/>
    </source>
</evidence>
<accession>A0ABY2Z444</accession>
<dbReference type="InterPro" id="IPR000897">
    <property type="entry name" value="SRP54_GTPase_dom"/>
</dbReference>
<comment type="subunit">
    <text evidence="10">Part of the signal recognition particle protein translocation system, which is composed of SRP and FtsY.</text>
</comment>
<dbReference type="RefSeq" id="WP_140914728.1">
    <property type="nucleotide sequence ID" value="NZ_VHHP01000003.1"/>
</dbReference>
<dbReference type="PANTHER" id="PTHR11564">
    <property type="entry name" value="SIGNAL RECOGNITION PARTICLE 54K PROTEIN SRP54"/>
    <property type="match status" value="1"/>
</dbReference>
<dbReference type="SUPFAM" id="SSF47446">
    <property type="entry name" value="Signal peptide-binding domain"/>
    <property type="match status" value="1"/>
</dbReference>
<protein>
    <recommendedName>
        <fullName evidence="10">Signal recognition particle protein</fullName>
        <ecNumber evidence="10">3.6.5.4</ecNumber>
    </recommendedName>
    <alternativeName>
        <fullName evidence="10">Fifty-four homolog</fullName>
    </alternativeName>
</protein>
<keyword evidence="7 10" id="KW-0733">Signal recognition particle</keyword>
<keyword evidence="6 10" id="KW-0342">GTP-binding</keyword>
<reference evidence="12" key="1">
    <citation type="submission" date="2019-06" db="EMBL/GenBank/DDBJ databases">
        <title>Mycoplasma neophronis type strain whole genome sequence.</title>
        <authorList>
            <person name="Spergser J."/>
        </authorList>
    </citation>
    <scope>NUCLEOTIDE SEQUENCE [LARGE SCALE GENOMIC DNA]</scope>
    <source>
        <strain evidence="12">DSM 24097</strain>
    </source>
</reference>
<dbReference type="EMBL" id="VHHP01000003">
    <property type="protein sequence ID" value="TPR54040.1"/>
    <property type="molecule type" value="Genomic_DNA"/>
</dbReference>
<dbReference type="SUPFAM" id="SSF47364">
    <property type="entry name" value="Domain of the SRP/SRP receptor G-proteins"/>
    <property type="match status" value="1"/>
</dbReference>
<dbReference type="SMART" id="SM00963">
    <property type="entry name" value="SRP54_N"/>
    <property type="match status" value="1"/>
</dbReference>
<dbReference type="InterPro" id="IPR027417">
    <property type="entry name" value="P-loop_NTPase"/>
</dbReference>
<dbReference type="Pfam" id="PF00448">
    <property type="entry name" value="SRP54"/>
    <property type="match status" value="1"/>
</dbReference>
<evidence type="ECO:0000313" key="13">
    <source>
        <dbReference type="Proteomes" id="UP000316851"/>
    </source>
</evidence>
<evidence type="ECO:0000256" key="3">
    <source>
        <dbReference type="ARBA" id="ARBA00022741"/>
    </source>
</evidence>
<keyword evidence="3 10" id="KW-0547">Nucleotide-binding</keyword>
<keyword evidence="13" id="KW-1185">Reference proteome</keyword>
<sequence>MLDFIQKRMQKSMQKINKKMSINEEDILEVLREVKLALLEADVNLEVVKTFTKQVKEKALDSQIIGKLNQQQTVLKIFKDELVNILGKKTCEVTIKNTPTKIMMVGLQGSGKTTTAAKLAVYFKKRGICKNPLLVADDIYRPAAREQLEQLAKQTQIDYFTEPENDAIKIAKDSVAIAQDNKNDLVIIDTAGRLAIDENLMTELKEIKRFTRPDYVFLVVDAMSGQDVINTARKFHEDLGLDGTIITKLDSDARGGAALSITHLLNVPITFIGVGEKLTGLEVFHPDRMAERILGMGDVLSLIEKAAEEVDEKMMKKIGYKMLSGKFDLNDLMNSLAQIKKLGKMKSILKMIPGMADKVNDEKIEEAERKFEIYTYLINSMTALEKKNPKLLKNASRKQRILAGSGRSAREFNMLVTDFERMAKQMREVANGNLKLKNGLNIED</sequence>
<dbReference type="InterPro" id="IPR042101">
    <property type="entry name" value="SRP54_N_sf"/>
</dbReference>
<dbReference type="SMART" id="SM00962">
    <property type="entry name" value="SRP54"/>
    <property type="match status" value="1"/>
</dbReference>
<dbReference type="Pfam" id="PF02978">
    <property type="entry name" value="SRP_SPB"/>
    <property type="match status" value="1"/>
</dbReference>
<evidence type="ECO:0000256" key="5">
    <source>
        <dbReference type="ARBA" id="ARBA00022884"/>
    </source>
</evidence>
<dbReference type="PANTHER" id="PTHR11564:SF5">
    <property type="entry name" value="SIGNAL RECOGNITION PARTICLE SUBUNIT SRP54"/>
    <property type="match status" value="1"/>
</dbReference>
<dbReference type="InterPro" id="IPR013822">
    <property type="entry name" value="Signal_recog_particl_SRP54_hlx"/>
</dbReference>
<dbReference type="Gene3D" id="1.10.260.30">
    <property type="entry name" value="Signal recognition particle, SRP54 subunit, M-domain"/>
    <property type="match status" value="1"/>
</dbReference>
<evidence type="ECO:0000259" key="11">
    <source>
        <dbReference type="PROSITE" id="PS00300"/>
    </source>
</evidence>
<gene>
    <name evidence="10 12" type="primary">ffh</name>
    <name evidence="12" type="ORF">FJR74_01190</name>
</gene>
<dbReference type="Gene3D" id="1.20.120.140">
    <property type="entry name" value="Signal recognition particle SRP54, nucleotide-binding domain"/>
    <property type="match status" value="1"/>
</dbReference>
<dbReference type="EC" id="3.6.5.4" evidence="10"/>
<dbReference type="Proteomes" id="UP000316851">
    <property type="component" value="Unassembled WGS sequence"/>
</dbReference>
<keyword evidence="4 10" id="KW-0378">Hydrolase</keyword>
<proteinExistence type="inferred from homology"/>
<dbReference type="InterPro" id="IPR004125">
    <property type="entry name" value="Signal_recog_particle_SRP54_M"/>
</dbReference>
<dbReference type="NCBIfam" id="TIGR00959">
    <property type="entry name" value="ffh"/>
    <property type="match status" value="1"/>
</dbReference>
<evidence type="ECO:0000256" key="9">
    <source>
        <dbReference type="ARBA" id="ARBA00048027"/>
    </source>
</evidence>
<dbReference type="InterPro" id="IPR036225">
    <property type="entry name" value="SRP/SRP_N"/>
</dbReference>
<dbReference type="Gene3D" id="3.40.50.300">
    <property type="entry name" value="P-loop containing nucleotide triphosphate hydrolases"/>
    <property type="match status" value="1"/>
</dbReference>
<evidence type="ECO:0000256" key="6">
    <source>
        <dbReference type="ARBA" id="ARBA00023134"/>
    </source>
</evidence>
<dbReference type="InterPro" id="IPR036891">
    <property type="entry name" value="Signal_recog_part_SRP54_M_sf"/>
</dbReference>
<dbReference type="InterPro" id="IPR004780">
    <property type="entry name" value="SRP"/>
</dbReference>
<dbReference type="InterPro" id="IPR022941">
    <property type="entry name" value="SRP54"/>
</dbReference>
<name>A0ABY2Z444_9BACT</name>
<dbReference type="CDD" id="cd18539">
    <property type="entry name" value="SRP_G"/>
    <property type="match status" value="1"/>
</dbReference>
<evidence type="ECO:0000313" key="12">
    <source>
        <dbReference type="EMBL" id="TPR54040.1"/>
    </source>
</evidence>
<comment type="subcellular location">
    <subcellularLocation>
        <location evidence="10">Cytoplasm</location>
    </subcellularLocation>
    <text evidence="10">The SRP-RNC complex is targeted to the cytoplasmic membrane.</text>
</comment>
<evidence type="ECO:0000256" key="2">
    <source>
        <dbReference type="ARBA" id="ARBA00022490"/>
    </source>
</evidence>
<comment type="catalytic activity">
    <reaction evidence="9 10">
        <text>GTP + H2O = GDP + phosphate + H(+)</text>
        <dbReference type="Rhea" id="RHEA:19669"/>
        <dbReference type="ChEBI" id="CHEBI:15377"/>
        <dbReference type="ChEBI" id="CHEBI:15378"/>
        <dbReference type="ChEBI" id="CHEBI:37565"/>
        <dbReference type="ChEBI" id="CHEBI:43474"/>
        <dbReference type="ChEBI" id="CHEBI:58189"/>
        <dbReference type="EC" id="3.6.5.4"/>
    </reaction>
</comment>
<comment type="similarity">
    <text evidence="1 10">Belongs to the GTP-binding SRP family. SRP54 subfamily.</text>
</comment>
<dbReference type="PROSITE" id="PS00300">
    <property type="entry name" value="SRP54"/>
    <property type="match status" value="1"/>
</dbReference>
<dbReference type="SMART" id="SM00382">
    <property type="entry name" value="AAA"/>
    <property type="match status" value="1"/>
</dbReference>
<feature type="binding site" evidence="10">
    <location>
        <begin position="247"/>
        <end position="250"/>
    </location>
    <ligand>
        <name>GTP</name>
        <dbReference type="ChEBI" id="CHEBI:37565"/>
    </ligand>
</feature>
<evidence type="ECO:0000256" key="4">
    <source>
        <dbReference type="ARBA" id="ARBA00022801"/>
    </source>
</evidence>
<dbReference type="SUPFAM" id="SSF52540">
    <property type="entry name" value="P-loop containing nucleoside triphosphate hydrolases"/>
    <property type="match status" value="1"/>
</dbReference>
<keyword evidence="8 10" id="KW-0687">Ribonucleoprotein</keyword>
<feature type="binding site" evidence="10">
    <location>
        <begin position="106"/>
        <end position="113"/>
    </location>
    <ligand>
        <name>GTP</name>
        <dbReference type="ChEBI" id="CHEBI:37565"/>
    </ligand>
</feature>
<dbReference type="HAMAP" id="MF_00306">
    <property type="entry name" value="SRP54"/>
    <property type="match status" value="1"/>
</dbReference>
<keyword evidence="2 10" id="KW-0963">Cytoplasm</keyword>
<evidence type="ECO:0000256" key="7">
    <source>
        <dbReference type="ARBA" id="ARBA00023135"/>
    </source>
</evidence>
<organism evidence="12 13">
    <name type="scientific">Metamycoplasma neophronis</name>
    <dbReference type="NCBI Taxonomy" id="872983"/>
    <lineage>
        <taxon>Bacteria</taxon>
        <taxon>Bacillati</taxon>
        <taxon>Mycoplasmatota</taxon>
        <taxon>Mycoplasmoidales</taxon>
        <taxon>Metamycoplasmataceae</taxon>
        <taxon>Metamycoplasma</taxon>
    </lineage>
</organism>
<feature type="binding site" evidence="10">
    <location>
        <begin position="189"/>
        <end position="193"/>
    </location>
    <ligand>
        <name>GTP</name>
        <dbReference type="ChEBI" id="CHEBI:37565"/>
    </ligand>
</feature>
<feature type="domain" description="SRP54-type proteins GTP-binding" evidence="11">
    <location>
        <begin position="268"/>
        <end position="281"/>
    </location>
</feature>
<dbReference type="Pfam" id="PF02881">
    <property type="entry name" value="SRP54_N"/>
    <property type="match status" value="1"/>
</dbReference>
<dbReference type="InterPro" id="IPR003593">
    <property type="entry name" value="AAA+_ATPase"/>
</dbReference>
<comment type="domain">
    <text evidence="10">Composed of three domains: the N-terminal N domain, which is responsible for interactions with the ribosome, the central G domain, which binds GTP, and the C-terminal M domain, which binds the RNA and the signal sequence of the RNC.</text>
</comment>